<name>A0AAV7KV69_PLEWA</name>
<gene>
    <name evidence="2" type="ORF">NDU88_002958</name>
</gene>
<evidence type="ECO:0000313" key="2">
    <source>
        <dbReference type="EMBL" id="KAJ1082793.1"/>
    </source>
</evidence>
<dbReference type="EMBL" id="JANPWB010000016">
    <property type="protein sequence ID" value="KAJ1082793.1"/>
    <property type="molecule type" value="Genomic_DNA"/>
</dbReference>
<accession>A0AAV7KV69</accession>
<dbReference type="AlphaFoldDB" id="A0AAV7KV69"/>
<feature type="region of interest" description="Disordered" evidence="1">
    <location>
        <begin position="33"/>
        <end position="52"/>
    </location>
</feature>
<reference evidence="2" key="1">
    <citation type="journal article" date="2022" name="bioRxiv">
        <title>Sequencing and chromosome-scale assembly of the giantPleurodeles waltlgenome.</title>
        <authorList>
            <person name="Brown T."/>
            <person name="Elewa A."/>
            <person name="Iarovenko S."/>
            <person name="Subramanian E."/>
            <person name="Araus A.J."/>
            <person name="Petzold A."/>
            <person name="Susuki M."/>
            <person name="Suzuki K.-i.T."/>
            <person name="Hayashi T."/>
            <person name="Toyoda A."/>
            <person name="Oliveira C."/>
            <person name="Osipova E."/>
            <person name="Leigh N.D."/>
            <person name="Simon A."/>
            <person name="Yun M.H."/>
        </authorList>
    </citation>
    <scope>NUCLEOTIDE SEQUENCE</scope>
    <source>
        <strain evidence="2">20211129_DDA</strain>
        <tissue evidence="2">Liver</tissue>
    </source>
</reference>
<keyword evidence="3" id="KW-1185">Reference proteome</keyword>
<comment type="caution">
    <text evidence="2">The sequence shown here is derived from an EMBL/GenBank/DDBJ whole genome shotgun (WGS) entry which is preliminary data.</text>
</comment>
<proteinExistence type="predicted"/>
<evidence type="ECO:0000313" key="3">
    <source>
        <dbReference type="Proteomes" id="UP001066276"/>
    </source>
</evidence>
<dbReference type="Proteomes" id="UP001066276">
    <property type="component" value="Chromosome 12"/>
</dbReference>
<sequence length="121" mass="12861">MPKPNHPSIIKPSSQALENKELDCDAPDPLVAVSLSGPSGRKKQKTKTRTVPGTIKKQGAIARSSTGIQSGIRPPAKDMKQLSQLVKDGPWSSTSQDGLKDHVKSLVATAIAPLMERITAL</sequence>
<organism evidence="2 3">
    <name type="scientific">Pleurodeles waltl</name>
    <name type="common">Iberian ribbed newt</name>
    <dbReference type="NCBI Taxonomy" id="8319"/>
    <lineage>
        <taxon>Eukaryota</taxon>
        <taxon>Metazoa</taxon>
        <taxon>Chordata</taxon>
        <taxon>Craniata</taxon>
        <taxon>Vertebrata</taxon>
        <taxon>Euteleostomi</taxon>
        <taxon>Amphibia</taxon>
        <taxon>Batrachia</taxon>
        <taxon>Caudata</taxon>
        <taxon>Salamandroidea</taxon>
        <taxon>Salamandridae</taxon>
        <taxon>Pleurodelinae</taxon>
        <taxon>Pleurodeles</taxon>
    </lineage>
</organism>
<protein>
    <submittedName>
        <fullName evidence="2">Uncharacterized protein</fullName>
    </submittedName>
</protein>
<evidence type="ECO:0000256" key="1">
    <source>
        <dbReference type="SAM" id="MobiDB-lite"/>
    </source>
</evidence>